<dbReference type="PANTHER" id="PTHR23426">
    <property type="entry name" value="FERREDOXIN/ADRENODOXIN"/>
    <property type="match status" value="1"/>
</dbReference>
<dbReference type="Proteomes" id="UP001497512">
    <property type="component" value="Chromosome 4"/>
</dbReference>
<evidence type="ECO:0000313" key="8">
    <source>
        <dbReference type="EMBL" id="CAK9223058.1"/>
    </source>
</evidence>
<dbReference type="InterPro" id="IPR001055">
    <property type="entry name" value="Adrenodoxin-like"/>
</dbReference>
<proteinExistence type="inferred from homology"/>
<dbReference type="InterPro" id="IPR036010">
    <property type="entry name" value="2Fe-2S_ferredoxin-like_sf"/>
</dbReference>
<keyword evidence="2" id="KW-0001">2Fe-2S</keyword>
<protein>
    <recommendedName>
        <fullName evidence="7">2Fe-2S ferredoxin-type domain-containing protein</fullName>
    </recommendedName>
</protein>
<organism evidence="8 9">
    <name type="scientific">Sphagnum troendelagicum</name>
    <dbReference type="NCBI Taxonomy" id="128251"/>
    <lineage>
        <taxon>Eukaryota</taxon>
        <taxon>Viridiplantae</taxon>
        <taxon>Streptophyta</taxon>
        <taxon>Embryophyta</taxon>
        <taxon>Bryophyta</taxon>
        <taxon>Sphagnophytina</taxon>
        <taxon>Sphagnopsida</taxon>
        <taxon>Sphagnales</taxon>
        <taxon>Sphagnaceae</taxon>
        <taxon>Sphagnum</taxon>
    </lineage>
</organism>
<accession>A0ABP0UJH1</accession>
<evidence type="ECO:0000256" key="1">
    <source>
        <dbReference type="ARBA" id="ARBA00010914"/>
    </source>
</evidence>
<dbReference type="EMBL" id="OZ019896">
    <property type="protein sequence ID" value="CAK9223058.1"/>
    <property type="molecule type" value="Genomic_DNA"/>
</dbReference>
<name>A0ABP0UJH1_9BRYO</name>
<evidence type="ECO:0000259" key="7">
    <source>
        <dbReference type="PROSITE" id="PS51085"/>
    </source>
</evidence>
<keyword evidence="5" id="KW-0411">Iron-sulfur</keyword>
<keyword evidence="3" id="KW-0479">Metal-binding</keyword>
<reference evidence="8" key="1">
    <citation type="submission" date="2024-02" db="EMBL/GenBank/DDBJ databases">
        <authorList>
            <consortium name="ELIXIR-Norway"/>
            <consortium name="Elixir Norway"/>
        </authorList>
    </citation>
    <scope>NUCLEOTIDE SEQUENCE</scope>
</reference>
<evidence type="ECO:0000313" key="9">
    <source>
        <dbReference type="Proteomes" id="UP001497512"/>
    </source>
</evidence>
<dbReference type="Gene3D" id="3.10.20.30">
    <property type="match status" value="1"/>
</dbReference>
<dbReference type="PROSITE" id="PS51085">
    <property type="entry name" value="2FE2S_FER_2"/>
    <property type="match status" value="1"/>
</dbReference>
<gene>
    <name evidence="8" type="ORF">CSSPTR1EN2_LOCUS16642</name>
</gene>
<dbReference type="InterPro" id="IPR001041">
    <property type="entry name" value="2Fe-2S_ferredoxin-type"/>
</dbReference>
<dbReference type="InterPro" id="IPR012675">
    <property type="entry name" value="Beta-grasp_dom_sf"/>
</dbReference>
<comment type="similarity">
    <text evidence="1">Belongs to the adrenodoxin/putidaredoxin family.</text>
</comment>
<keyword evidence="4" id="KW-0408">Iron</keyword>
<keyword evidence="9" id="KW-1185">Reference proteome</keyword>
<evidence type="ECO:0000256" key="2">
    <source>
        <dbReference type="ARBA" id="ARBA00022714"/>
    </source>
</evidence>
<sequence>MALSSLQSFTLSSRSSVSTNCDNGSFVSVLGSRGPHRTLWPSLRNSCSSKLLCAKSNSEGGVSTSAPAMEEQRPPIISLRFIGPEVGDEEAMTSVVSGEKLLRTIILDNKLELYGLYGKVMNCGGGGSCGTCIVEILEGKDLLNERTDAEYKFLKKKPETWRLSCQTIVGDKSNSGEVVVQRLPQKKKK</sequence>
<feature type="domain" description="2Fe-2S ferredoxin-type" evidence="7">
    <location>
        <begin position="77"/>
        <end position="186"/>
    </location>
</feature>
<evidence type="ECO:0000256" key="5">
    <source>
        <dbReference type="ARBA" id="ARBA00023014"/>
    </source>
</evidence>
<dbReference type="SUPFAM" id="SSF54292">
    <property type="entry name" value="2Fe-2S ferredoxin-like"/>
    <property type="match status" value="1"/>
</dbReference>
<dbReference type="PANTHER" id="PTHR23426:SF65">
    <property type="entry name" value="FERREDOXIN-2, MITOCHONDRIAL"/>
    <property type="match status" value="1"/>
</dbReference>
<dbReference type="Pfam" id="PF00111">
    <property type="entry name" value="Fer2"/>
    <property type="match status" value="1"/>
</dbReference>
<comment type="cofactor">
    <cofactor evidence="6">
        <name>[2Fe-2S] cluster</name>
        <dbReference type="ChEBI" id="CHEBI:190135"/>
    </cofactor>
</comment>
<evidence type="ECO:0000256" key="6">
    <source>
        <dbReference type="ARBA" id="ARBA00034078"/>
    </source>
</evidence>
<evidence type="ECO:0000256" key="3">
    <source>
        <dbReference type="ARBA" id="ARBA00022723"/>
    </source>
</evidence>
<evidence type="ECO:0000256" key="4">
    <source>
        <dbReference type="ARBA" id="ARBA00023004"/>
    </source>
</evidence>